<protein>
    <submittedName>
        <fullName evidence="1">Uncharacterized protein</fullName>
    </submittedName>
</protein>
<name>A0A5N4EJM8_CAMDR</name>
<dbReference type="AlphaFoldDB" id="A0A5N4EJM8"/>
<sequence length="185" mass="20076">MQVKMLLMPFPHPFHLPHLPPGTVSSNIQNLQAPVADHPQDRTFSSFHQGGSAAAFCNPWCEGHTGPEQGHLNLQVQPYSPVTALQWCCANCRALCFYKGASGLLYDQGRDVKQGHSSDAALNFTPPSTLCPGQCSRNGAKAVLKSAHSHYCTPLASPGLSQHGDHRVQVLKDCRGRAVVLKLWS</sequence>
<evidence type="ECO:0000313" key="2">
    <source>
        <dbReference type="Proteomes" id="UP000299084"/>
    </source>
</evidence>
<proteinExistence type="predicted"/>
<reference evidence="1 2" key="1">
    <citation type="journal article" date="2019" name="Mol. Ecol. Resour.">
        <title>Improving Illumina assemblies with Hi-C and long reads: an example with the North African dromedary.</title>
        <authorList>
            <person name="Elbers J.P."/>
            <person name="Rogers M.F."/>
            <person name="Perelman P.L."/>
            <person name="Proskuryakova A.A."/>
            <person name="Serdyukova N.A."/>
            <person name="Johnson W.E."/>
            <person name="Horin P."/>
            <person name="Corander J."/>
            <person name="Murphy D."/>
            <person name="Burger P.A."/>
        </authorList>
    </citation>
    <scope>NUCLEOTIDE SEQUENCE [LARGE SCALE GENOMIC DNA]</scope>
    <source>
        <strain evidence="1">Drom800</strain>
        <tissue evidence="1">Blood</tissue>
    </source>
</reference>
<dbReference type="EMBL" id="JWIN03000001">
    <property type="protein sequence ID" value="KAB1283701.1"/>
    <property type="molecule type" value="Genomic_DNA"/>
</dbReference>
<comment type="caution">
    <text evidence="1">The sequence shown here is derived from an EMBL/GenBank/DDBJ whole genome shotgun (WGS) entry which is preliminary data.</text>
</comment>
<dbReference type="Proteomes" id="UP000299084">
    <property type="component" value="Unassembled WGS sequence"/>
</dbReference>
<evidence type="ECO:0000313" key="1">
    <source>
        <dbReference type="EMBL" id="KAB1283701.1"/>
    </source>
</evidence>
<keyword evidence="2" id="KW-1185">Reference proteome</keyword>
<gene>
    <name evidence="1" type="ORF">Cadr_000000876</name>
</gene>
<accession>A0A5N4EJM8</accession>
<organism evidence="1 2">
    <name type="scientific">Camelus dromedarius</name>
    <name type="common">Dromedary</name>
    <name type="synonym">Arabian camel</name>
    <dbReference type="NCBI Taxonomy" id="9838"/>
    <lineage>
        <taxon>Eukaryota</taxon>
        <taxon>Metazoa</taxon>
        <taxon>Chordata</taxon>
        <taxon>Craniata</taxon>
        <taxon>Vertebrata</taxon>
        <taxon>Euteleostomi</taxon>
        <taxon>Mammalia</taxon>
        <taxon>Eutheria</taxon>
        <taxon>Laurasiatheria</taxon>
        <taxon>Artiodactyla</taxon>
        <taxon>Tylopoda</taxon>
        <taxon>Camelidae</taxon>
        <taxon>Camelus</taxon>
    </lineage>
</organism>